<evidence type="ECO:0000256" key="1">
    <source>
        <dbReference type="PROSITE-ProRule" id="PRU00206"/>
    </source>
</evidence>
<reference evidence="5" key="1">
    <citation type="submission" date="2020-05" db="UniProtKB">
        <authorList>
            <consortium name="EnsemblMetazoa"/>
        </authorList>
    </citation>
    <scope>IDENTIFICATION</scope>
    <source>
        <strain evidence="5">BB02</strain>
    </source>
</reference>
<dbReference type="VEuPathDB" id="VectorBase:BGLAX_027702"/>
<keyword evidence="3" id="KW-0732">Signal</keyword>
<gene>
    <name evidence="5" type="primary">106050726</name>
</gene>
<comment type="caution">
    <text evidence="1">Lacks conserved residue(s) required for the propagation of feature annotation.</text>
</comment>
<dbReference type="InterPro" id="IPR001368">
    <property type="entry name" value="TNFR/NGFR_Cys_rich_reg"/>
</dbReference>
<name>A0A2C9KHV7_BIOGL</name>
<feature type="domain" description="TNFR-Cys" evidence="4">
    <location>
        <begin position="44"/>
        <end position="89"/>
    </location>
</feature>
<dbReference type="AlphaFoldDB" id="A0A2C9KHV7"/>
<proteinExistence type="predicted"/>
<sequence>MHLVELMFAATLISVCYAFISPICAPGTCQPGTYFDKKQRKCLPCPPGTFLDKADHKCTDCRSCSRPEKQNHEIEVQNCTAVSDSKIVCNDSYYRIEDSHHGGGECYKCRKCHFWEIQKCKCDLYHDTVCCVNSEVADDTCACDTGTKKVTQGRTSEKRVEQYSRISQETMTTSFNDGQLSPLMIFLVLIPIILVFLVHPDLRDLVLKRCAKLRMLVKYLFSCLLRRNNSYDNKVIV</sequence>
<evidence type="ECO:0000313" key="5">
    <source>
        <dbReference type="EnsemblMetazoa" id="BGLB019819-PA"/>
    </source>
</evidence>
<evidence type="ECO:0000256" key="3">
    <source>
        <dbReference type="SAM" id="SignalP"/>
    </source>
</evidence>
<dbReference type="PANTHER" id="PTHR46861">
    <property type="entry name" value="TUMOR NECROSIS FACTOR RECEPTOR SUPERFAMILY MEMBER 1A"/>
    <property type="match status" value="1"/>
</dbReference>
<evidence type="ECO:0000259" key="4">
    <source>
        <dbReference type="PROSITE" id="PS50050"/>
    </source>
</evidence>
<dbReference type="EnsemblMetazoa" id="BGLB019819-RA">
    <property type="protein sequence ID" value="BGLB019819-PA"/>
    <property type="gene ID" value="BGLB019819"/>
</dbReference>
<dbReference type="Pfam" id="PF00020">
    <property type="entry name" value="TNFR_c6"/>
    <property type="match status" value="1"/>
</dbReference>
<keyword evidence="2" id="KW-0812">Transmembrane</keyword>
<feature type="repeat" description="TNFR-Cys" evidence="1">
    <location>
        <begin position="44"/>
        <end position="89"/>
    </location>
</feature>
<dbReference type="Gene3D" id="2.10.50.10">
    <property type="entry name" value="Tumor Necrosis Factor Receptor, subunit A, domain 2"/>
    <property type="match status" value="1"/>
</dbReference>
<feature type="chain" id="PRO_5012157713" description="TNFR-Cys domain-containing protein" evidence="3">
    <location>
        <begin position="19"/>
        <end position="237"/>
    </location>
</feature>
<evidence type="ECO:0000256" key="2">
    <source>
        <dbReference type="SAM" id="Phobius"/>
    </source>
</evidence>
<dbReference type="OrthoDB" id="6083845at2759"/>
<keyword evidence="2" id="KW-0472">Membrane</keyword>
<organism evidence="5 6">
    <name type="scientific">Biomphalaria glabrata</name>
    <name type="common">Bloodfluke planorb</name>
    <name type="synonym">Freshwater snail</name>
    <dbReference type="NCBI Taxonomy" id="6526"/>
    <lineage>
        <taxon>Eukaryota</taxon>
        <taxon>Metazoa</taxon>
        <taxon>Spiralia</taxon>
        <taxon>Lophotrochozoa</taxon>
        <taxon>Mollusca</taxon>
        <taxon>Gastropoda</taxon>
        <taxon>Heterobranchia</taxon>
        <taxon>Euthyneura</taxon>
        <taxon>Panpulmonata</taxon>
        <taxon>Hygrophila</taxon>
        <taxon>Lymnaeoidea</taxon>
        <taxon>Planorbidae</taxon>
        <taxon>Biomphalaria</taxon>
    </lineage>
</organism>
<protein>
    <recommendedName>
        <fullName evidence="4">TNFR-Cys domain-containing protein</fullName>
    </recommendedName>
</protein>
<dbReference type="PANTHER" id="PTHR46861:SF1">
    <property type="entry name" value="TUMOR NECROSIS FACTOR RECEPTOR SUPERFAMILY MEMBER 1A"/>
    <property type="match status" value="1"/>
</dbReference>
<feature type="signal peptide" evidence="3">
    <location>
        <begin position="1"/>
        <end position="18"/>
    </location>
</feature>
<dbReference type="GO" id="GO:0043120">
    <property type="term" value="F:tumor necrosis factor binding"/>
    <property type="evidence" value="ECO:0007669"/>
    <property type="project" value="TreeGrafter"/>
</dbReference>
<dbReference type="PROSITE" id="PS50050">
    <property type="entry name" value="TNFR_NGFR_2"/>
    <property type="match status" value="1"/>
</dbReference>
<dbReference type="KEGG" id="bgt:106050726"/>
<dbReference type="Proteomes" id="UP000076420">
    <property type="component" value="Unassembled WGS sequence"/>
</dbReference>
<dbReference type="InterPro" id="IPR052493">
    <property type="entry name" value="TNFRSF1A"/>
</dbReference>
<dbReference type="VEuPathDB" id="VectorBase:BGLB019819"/>
<accession>A0A2C9KHV7</accession>
<dbReference type="GO" id="GO:0043235">
    <property type="term" value="C:receptor complex"/>
    <property type="evidence" value="ECO:0007669"/>
    <property type="project" value="TreeGrafter"/>
</dbReference>
<evidence type="ECO:0000313" key="6">
    <source>
        <dbReference type="Proteomes" id="UP000076420"/>
    </source>
</evidence>
<keyword evidence="2" id="KW-1133">Transmembrane helix</keyword>
<dbReference type="GO" id="GO:0045121">
    <property type="term" value="C:membrane raft"/>
    <property type="evidence" value="ECO:0007669"/>
    <property type="project" value="TreeGrafter"/>
</dbReference>
<feature type="transmembrane region" description="Helical" evidence="2">
    <location>
        <begin position="180"/>
        <end position="199"/>
    </location>
</feature>
<dbReference type="GO" id="GO:0005031">
    <property type="term" value="F:tumor necrosis factor receptor activity"/>
    <property type="evidence" value="ECO:0007669"/>
    <property type="project" value="TreeGrafter"/>
</dbReference>